<dbReference type="AlphaFoldDB" id="A0A419V685"/>
<evidence type="ECO:0000313" key="2">
    <source>
        <dbReference type="EMBL" id="RKD75469.1"/>
    </source>
</evidence>
<evidence type="ECO:0000256" key="1">
    <source>
        <dbReference type="ARBA" id="ARBA00022490"/>
    </source>
</evidence>
<dbReference type="EMBL" id="RAPK01000007">
    <property type="protein sequence ID" value="RKD75469.1"/>
    <property type="molecule type" value="Genomic_DNA"/>
</dbReference>
<name>A0A419V685_9BACL</name>
<dbReference type="PIRSF" id="PIRSF031653">
    <property type="entry name" value="UCP031653"/>
    <property type="match status" value="1"/>
</dbReference>
<accession>A0A419V685</accession>
<proteinExistence type="predicted"/>
<organism evidence="2 3">
    <name type="scientific">Sinobaca qinghaiensis</name>
    <dbReference type="NCBI Taxonomy" id="342944"/>
    <lineage>
        <taxon>Bacteria</taxon>
        <taxon>Bacillati</taxon>
        <taxon>Bacillota</taxon>
        <taxon>Bacilli</taxon>
        <taxon>Bacillales</taxon>
        <taxon>Sporolactobacillaceae</taxon>
        <taxon>Sinobaca</taxon>
    </lineage>
</organism>
<reference evidence="2 3" key="1">
    <citation type="submission" date="2018-09" db="EMBL/GenBank/DDBJ databases">
        <title>Genomic Encyclopedia of Archaeal and Bacterial Type Strains, Phase II (KMG-II): from individual species to whole genera.</title>
        <authorList>
            <person name="Goeker M."/>
        </authorList>
    </citation>
    <scope>NUCLEOTIDE SEQUENCE [LARGE SCALE GENOMIC DNA]</scope>
    <source>
        <strain evidence="2 3">DSM 17008</strain>
    </source>
</reference>
<evidence type="ECO:0000313" key="3">
    <source>
        <dbReference type="Proteomes" id="UP000285120"/>
    </source>
</evidence>
<dbReference type="InterPro" id="IPR016979">
    <property type="entry name" value="DUF2129"/>
</dbReference>
<protein>
    <submittedName>
        <fullName evidence="2">Uncharacterized protein YlbG (UPF0298 family)</fullName>
    </submittedName>
</protein>
<gene>
    <name evidence="2" type="ORF">ATL39_1168</name>
</gene>
<keyword evidence="3" id="KW-1185">Reference proteome</keyword>
<comment type="caution">
    <text evidence="2">The sequence shown here is derived from an EMBL/GenBank/DDBJ whole genome shotgun (WGS) entry which is preliminary data.</text>
</comment>
<keyword evidence="1" id="KW-0963">Cytoplasm</keyword>
<dbReference type="Proteomes" id="UP000285120">
    <property type="component" value="Unassembled WGS sequence"/>
</dbReference>
<dbReference type="Pfam" id="PF09902">
    <property type="entry name" value="DUF2129"/>
    <property type="match status" value="1"/>
</dbReference>
<sequence>MLLLYTHARLKRNPVKGEDLMYPKRTGIAIWLKSTKHARQLRRYGVVHYVSKSMNYAIVYCNETSVESVIEDIKNLHFVEKAERSMKPSVATEYKKKTIEKEPAPDYNMGL</sequence>